<feature type="region of interest" description="Disordered" evidence="10">
    <location>
        <begin position="243"/>
        <end position="306"/>
    </location>
</feature>
<dbReference type="HOGENOM" id="CLU_531589_0_0_1"/>
<feature type="compositionally biased region" description="Basic and acidic residues" evidence="10">
    <location>
        <begin position="87"/>
        <end position="104"/>
    </location>
</feature>
<dbReference type="InterPro" id="IPR015007">
    <property type="entry name" value="NUP2/50/61"/>
</dbReference>
<dbReference type="AlphaFoldDB" id="B8BSU5"/>
<dbReference type="GO" id="GO:0051028">
    <property type="term" value="P:mRNA transport"/>
    <property type="evidence" value="ECO:0007669"/>
    <property type="project" value="UniProtKB-KW"/>
</dbReference>
<evidence type="ECO:0000256" key="8">
    <source>
        <dbReference type="ARBA" id="ARBA00023132"/>
    </source>
</evidence>
<evidence type="ECO:0000256" key="7">
    <source>
        <dbReference type="ARBA" id="ARBA00023010"/>
    </source>
</evidence>
<feature type="compositionally biased region" description="Low complexity" evidence="10">
    <location>
        <begin position="284"/>
        <end position="302"/>
    </location>
</feature>
<evidence type="ECO:0000313" key="12">
    <source>
        <dbReference type="EMBL" id="EED95607.1"/>
    </source>
</evidence>
<dbReference type="SUPFAM" id="SSF50729">
    <property type="entry name" value="PH domain-like"/>
    <property type="match status" value="1"/>
</dbReference>
<sequence length="513" mass="52577">MTSADDPSAEENHPNQQVDEAPVATAEAVDDKPTDGQVAIDESTANNKTTTTTPPAMTTNHVPPTRKDETEIDGSDEDDDDGELNDEGGKRSDPFKRAPEEVLKGRKIVKASKKWGGGSGGGSVGGGGGAFASVNLVAPSKSTEEVKTGESSGSGAAAPSVFGSTAKIPTFGSTIASSTMSGLGTASKSTFGSGFGSVASGFGAVNAATSKDADKDSSAAPTKSLFGGGFGAVSSGFGAVKSTNGASGFGSSGPKASDTKTDEATAPTSTNGSGGLGGTFANLSKSSSSSNTTPTPSFPTQSAVDIANGEENEECLCQIRAKLFKMAPVQEKGDDEGEDGSGTNAEAVPSVPSTSGRMELKKDGDEKKEDTKESSTATSGETKNAPLKMDWHEAGIGPVRVLKSKPTLSMIGVLSKNNDEKEEKKSYSRVVQRRETVPGGHGTKLILNALLIPNLCQVHRKSDKCIQLDAPNSGDEDNSGRALGSYLFRVKTAVEADTLQSNLEKMLLDEDKA</sequence>
<dbReference type="GO" id="GO:0015031">
    <property type="term" value="P:protein transport"/>
    <property type="evidence" value="ECO:0007669"/>
    <property type="project" value="UniProtKB-KW"/>
</dbReference>
<evidence type="ECO:0000256" key="9">
    <source>
        <dbReference type="ARBA" id="ARBA00023242"/>
    </source>
</evidence>
<keyword evidence="5" id="KW-0653">Protein transport</keyword>
<evidence type="ECO:0000256" key="3">
    <source>
        <dbReference type="ARBA" id="ARBA00022737"/>
    </source>
</evidence>
<evidence type="ECO:0000256" key="5">
    <source>
        <dbReference type="ARBA" id="ARBA00022927"/>
    </source>
</evidence>
<evidence type="ECO:0000256" key="10">
    <source>
        <dbReference type="SAM" id="MobiDB-lite"/>
    </source>
</evidence>
<dbReference type="GO" id="GO:0005643">
    <property type="term" value="C:nuclear pore"/>
    <property type="evidence" value="ECO:0000318"/>
    <property type="project" value="GO_Central"/>
</dbReference>
<feature type="compositionally biased region" description="Low complexity" evidence="10">
    <location>
        <begin position="44"/>
        <end position="60"/>
    </location>
</feature>
<dbReference type="GO" id="GO:0005737">
    <property type="term" value="C:cytoplasm"/>
    <property type="evidence" value="ECO:0000318"/>
    <property type="project" value="GO_Central"/>
</dbReference>
<reference evidence="12 13" key="2">
    <citation type="journal article" date="2008" name="Nature">
        <title>The Phaeodactylum genome reveals the evolutionary history of diatom genomes.</title>
        <authorList>
            <person name="Bowler C."/>
            <person name="Allen A.E."/>
            <person name="Badger J.H."/>
            <person name="Grimwood J."/>
            <person name="Jabbari K."/>
            <person name="Kuo A."/>
            <person name="Maheswari U."/>
            <person name="Martens C."/>
            <person name="Maumus F."/>
            <person name="Otillar R.P."/>
            <person name="Rayko E."/>
            <person name="Salamov A."/>
            <person name="Vandepoele K."/>
            <person name="Beszteri B."/>
            <person name="Gruber A."/>
            <person name="Heijde M."/>
            <person name="Katinka M."/>
            <person name="Mock T."/>
            <person name="Valentin K."/>
            <person name="Verret F."/>
            <person name="Berges J.A."/>
            <person name="Brownlee C."/>
            <person name="Cadoret J.P."/>
            <person name="Chiovitti A."/>
            <person name="Choi C.J."/>
            <person name="Coesel S."/>
            <person name="De Martino A."/>
            <person name="Detter J.C."/>
            <person name="Durkin C."/>
            <person name="Falciatore A."/>
            <person name="Fournet J."/>
            <person name="Haruta M."/>
            <person name="Huysman M.J."/>
            <person name="Jenkins B.D."/>
            <person name="Jiroutova K."/>
            <person name="Jorgensen R.E."/>
            <person name="Joubert Y."/>
            <person name="Kaplan A."/>
            <person name="Kroger N."/>
            <person name="Kroth P.G."/>
            <person name="La Roche J."/>
            <person name="Lindquist E."/>
            <person name="Lommer M."/>
            <person name="Martin-Jezequel V."/>
            <person name="Lopez P.J."/>
            <person name="Lucas S."/>
            <person name="Mangogna M."/>
            <person name="McGinnis K."/>
            <person name="Medlin L.K."/>
            <person name="Montsant A."/>
            <person name="Oudot-Le Secq M.P."/>
            <person name="Napoli C."/>
            <person name="Obornik M."/>
            <person name="Parker M.S."/>
            <person name="Petit J.L."/>
            <person name="Porcel B.M."/>
            <person name="Poulsen N."/>
            <person name="Robison M."/>
            <person name="Rychlewski L."/>
            <person name="Rynearson T.A."/>
            <person name="Schmutz J."/>
            <person name="Shapiro H."/>
            <person name="Siaut M."/>
            <person name="Stanley M."/>
            <person name="Sussman M.R."/>
            <person name="Taylor A.R."/>
            <person name="Vardi A."/>
            <person name="von Dassow P."/>
            <person name="Vyverman W."/>
            <person name="Willis A."/>
            <person name="Wyrwicz L.S."/>
            <person name="Rokhsar D.S."/>
            <person name="Weissenbach J."/>
            <person name="Armbrust E.V."/>
            <person name="Green B.R."/>
            <person name="Van de Peer Y."/>
            <person name="Grigoriev I.V."/>
        </authorList>
    </citation>
    <scope>NUCLEOTIDE SEQUENCE [LARGE SCALE GENOMIC DNA]</scope>
    <source>
        <strain evidence="12 13">CCMP1335</strain>
    </source>
</reference>
<evidence type="ECO:0000256" key="2">
    <source>
        <dbReference type="ARBA" id="ARBA00022448"/>
    </source>
</evidence>
<dbReference type="eggNOG" id="ENOG502RUK4">
    <property type="taxonomic scope" value="Eukaryota"/>
</dbReference>
<feature type="region of interest" description="Disordered" evidence="10">
    <location>
        <begin position="1"/>
        <end position="131"/>
    </location>
</feature>
<organism evidence="12 13">
    <name type="scientific">Thalassiosira pseudonana</name>
    <name type="common">Marine diatom</name>
    <name type="synonym">Cyclotella nana</name>
    <dbReference type="NCBI Taxonomy" id="35128"/>
    <lineage>
        <taxon>Eukaryota</taxon>
        <taxon>Sar</taxon>
        <taxon>Stramenopiles</taxon>
        <taxon>Ochrophyta</taxon>
        <taxon>Bacillariophyta</taxon>
        <taxon>Coscinodiscophyceae</taxon>
        <taxon>Thalassiosirophycidae</taxon>
        <taxon>Thalassiosirales</taxon>
        <taxon>Thalassiosiraceae</taxon>
        <taxon>Thalassiosira</taxon>
    </lineage>
</organism>
<feature type="compositionally biased region" description="Gly residues" evidence="10">
    <location>
        <begin position="115"/>
        <end position="130"/>
    </location>
</feature>
<dbReference type="InParanoid" id="B8BSU5"/>
<dbReference type="PaxDb" id="35128-Thaps20585"/>
<feature type="region of interest" description="Disordered" evidence="10">
    <location>
        <begin position="142"/>
        <end position="161"/>
    </location>
</feature>
<dbReference type="EMBL" id="CM000638">
    <property type="protein sequence ID" value="EED95607.1"/>
    <property type="molecule type" value="Genomic_DNA"/>
</dbReference>
<dbReference type="Gene3D" id="2.30.29.30">
    <property type="entry name" value="Pleckstrin-homology domain (PH domain)/Phosphotyrosine-binding domain (PTB)"/>
    <property type="match status" value="1"/>
</dbReference>
<reference evidence="12 13" key="1">
    <citation type="journal article" date="2004" name="Science">
        <title>The genome of the diatom Thalassiosira pseudonana: ecology, evolution, and metabolism.</title>
        <authorList>
            <person name="Armbrust E.V."/>
            <person name="Berges J.A."/>
            <person name="Bowler C."/>
            <person name="Green B.R."/>
            <person name="Martinez D."/>
            <person name="Putnam N.H."/>
            <person name="Zhou S."/>
            <person name="Allen A.E."/>
            <person name="Apt K.E."/>
            <person name="Bechner M."/>
            <person name="Brzezinski M.A."/>
            <person name="Chaal B.K."/>
            <person name="Chiovitti A."/>
            <person name="Davis A.K."/>
            <person name="Demarest M.S."/>
            <person name="Detter J.C."/>
            <person name="Glavina T."/>
            <person name="Goodstein D."/>
            <person name="Hadi M.Z."/>
            <person name="Hellsten U."/>
            <person name="Hildebrand M."/>
            <person name="Jenkins B.D."/>
            <person name="Jurka J."/>
            <person name="Kapitonov V.V."/>
            <person name="Kroger N."/>
            <person name="Lau W.W."/>
            <person name="Lane T.W."/>
            <person name="Larimer F.W."/>
            <person name="Lippmeier J.C."/>
            <person name="Lucas S."/>
            <person name="Medina M."/>
            <person name="Montsant A."/>
            <person name="Obornik M."/>
            <person name="Parker M.S."/>
            <person name="Palenik B."/>
            <person name="Pazour G.J."/>
            <person name="Richardson P.M."/>
            <person name="Rynearson T.A."/>
            <person name="Saito M.A."/>
            <person name="Schwartz D.C."/>
            <person name="Thamatrakoln K."/>
            <person name="Valentin K."/>
            <person name="Vardi A."/>
            <person name="Wilkerson F.P."/>
            <person name="Rokhsar D.S."/>
        </authorList>
    </citation>
    <scope>NUCLEOTIDE SEQUENCE [LARGE SCALE GENOMIC DNA]</scope>
    <source>
        <strain evidence="12 13">CCMP1335</strain>
    </source>
</reference>
<dbReference type="Proteomes" id="UP000001449">
    <property type="component" value="Chromosome 1"/>
</dbReference>
<dbReference type="InterPro" id="IPR045255">
    <property type="entry name" value="RanBP1-like"/>
</dbReference>
<name>B8BSU5_THAPS</name>
<feature type="compositionally biased region" description="Basic and acidic residues" evidence="10">
    <location>
        <begin position="358"/>
        <end position="373"/>
    </location>
</feature>
<evidence type="ECO:0000313" key="13">
    <source>
        <dbReference type="Proteomes" id="UP000001449"/>
    </source>
</evidence>
<accession>B8BSU5</accession>
<keyword evidence="3" id="KW-0677">Repeat</keyword>
<evidence type="ECO:0000256" key="6">
    <source>
        <dbReference type="ARBA" id="ARBA00022990"/>
    </source>
</evidence>
<dbReference type="InterPro" id="IPR011993">
    <property type="entry name" value="PH-like_dom_sf"/>
</dbReference>
<dbReference type="Pfam" id="PF08911">
    <property type="entry name" value="NUP50"/>
    <property type="match status" value="1"/>
</dbReference>
<keyword evidence="9" id="KW-0539">Nucleus</keyword>
<dbReference type="InterPro" id="IPR000156">
    <property type="entry name" value="Ran_bind_dom"/>
</dbReference>
<comment type="subcellular location">
    <subcellularLocation>
        <location evidence="1">Nucleus</location>
        <location evidence="1">Nuclear pore complex</location>
    </subcellularLocation>
</comment>
<keyword evidence="6" id="KW-0007">Acetylation</keyword>
<dbReference type="RefSeq" id="XP_002285966.1">
    <property type="nucleotide sequence ID" value="XM_002285930.1"/>
</dbReference>
<evidence type="ECO:0000259" key="11">
    <source>
        <dbReference type="PROSITE" id="PS50196"/>
    </source>
</evidence>
<dbReference type="KEGG" id="tps:THAPSDRAFT_20585"/>
<feature type="compositionally biased region" description="Low complexity" evidence="10">
    <location>
        <begin position="151"/>
        <end position="161"/>
    </location>
</feature>
<feature type="domain" description="RanBD1" evidence="11">
    <location>
        <begin position="291"/>
        <end position="512"/>
    </location>
</feature>
<keyword evidence="2" id="KW-0813">Transport</keyword>
<keyword evidence="8" id="KW-0906">Nuclear pore complex</keyword>
<feature type="compositionally biased region" description="Acidic residues" evidence="10">
    <location>
        <begin position="70"/>
        <end position="86"/>
    </location>
</feature>
<feature type="region of interest" description="Disordered" evidence="10">
    <location>
        <begin position="328"/>
        <end position="386"/>
    </location>
</feature>
<dbReference type="PANTHER" id="PTHR23138">
    <property type="entry name" value="RAN BINDING PROTEIN"/>
    <property type="match status" value="1"/>
</dbReference>
<keyword evidence="7" id="KW-0811">Translocation</keyword>
<dbReference type="GeneID" id="7449135"/>
<dbReference type="OMA" id="WHEAGIG"/>
<protein>
    <recommendedName>
        <fullName evidence="11">RanBD1 domain-containing protein</fullName>
    </recommendedName>
</protein>
<evidence type="ECO:0000256" key="4">
    <source>
        <dbReference type="ARBA" id="ARBA00022816"/>
    </source>
</evidence>
<keyword evidence="4" id="KW-0509">mRNA transport</keyword>
<proteinExistence type="predicted"/>
<dbReference type="PROSITE" id="PS50196">
    <property type="entry name" value="RANBD1"/>
    <property type="match status" value="1"/>
</dbReference>
<keyword evidence="13" id="KW-1185">Reference proteome</keyword>
<evidence type="ECO:0000256" key="1">
    <source>
        <dbReference type="ARBA" id="ARBA00004567"/>
    </source>
</evidence>
<gene>
    <name evidence="12" type="ORF">THAPSDRAFT_20585</name>
</gene>
<dbReference type="PANTHER" id="PTHR23138:SF183">
    <property type="entry name" value="RANBD1 DOMAIN-CONTAINING PROTEIN"/>
    <property type="match status" value="1"/>
</dbReference>